<reference evidence="19" key="1">
    <citation type="submission" date="2013-12" db="EMBL/GenBank/DDBJ databases">
        <authorList>
            <person name="Linke B."/>
        </authorList>
    </citation>
    <scope>NUCLEOTIDE SEQUENCE [LARGE SCALE GENOMIC DNA]</scope>
    <source>
        <strain evidence="19">CRIB-18</strain>
    </source>
</reference>
<dbReference type="EC" id="5.6.2.4" evidence="15"/>
<dbReference type="GO" id="GO:0043138">
    <property type="term" value="F:3'-5' DNA helicase activity"/>
    <property type="evidence" value="ECO:0007669"/>
    <property type="project" value="UniProtKB-UniRule"/>
</dbReference>
<dbReference type="Gene3D" id="3.40.50.300">
    <property type="entry name" value="P-loop containing nucleotide triphosphate hydrolases"/>
    <property type="match status" value="2"/>
</dbReference>
<comment type="miscellaneous">
    <text evidence="15">In the RecBCD complex, RecB has a slow 3'-5' helicase, an exonuclease activity and loads RecA onto ssDNA, RecD has a fast 5'-3' helicase activity, while RecC stimulates the ATPase and processivity of the RecB helicase and contributes to recognition of the Chi site.</text>
</comment>
<comment type="subunit">
    <text evidence="15">Heterotrimer of RecB, RecC and RecD. All subunits contribute to DNA-binding. Interacts with RecA.</text>
</comment>
<dbReference type="Gene3D" id="3.90.320.10">
    <property type="match status" value="1"/>
</dbReference>
<evidence type="ECO:0000256" key="8">
    <source>
        <dbReference type="ARBA" id="ARBA00022840"/>
    </source>
</evidence>
<keyword evidence="8 15" id="KW-0067">ATP-binding</keyword>
<dbReference type="Proteomes" id="UP000031552">
    <property type="component" value="Unassembled WGS sequence"/>
</dbReference>
<dbReference type="InterPro" id="IPR014017">
    <property type="entry name" value="DNA_helicase_UvrD-like_C"/>
</dbReference>
<comment type="domain">
    <text evidence="15">The N-terminal DNA-binding domain is a ssDNA-dependent ATPase and has ATP-dependent 3'-5' helicase function. This domain interacts with RecC.</text>
</comment>
<feature type="domain" description="UvrD-like helicase C-terminal" evidence="18">
    <location>
        <begin position="500"/>
        <end position="764"/>
    </location>
</feature>
<evidence type="ECO:0000259" key="18">
    <source>
        <dbReference type="PROSITE" id="PS51217"/>
    </source>
</evidence>
<keyword evidence="4 15" id="KW-0227">DNA damage</keyword>
<dbReference type="EC" id="3.1.11.5" evidence="15"/>
<dbReference type="PROSITE" id="PS51198">
    <property type="entry name" value="UVRD_HELICASE_ATP_BIND"/>
    <property type="match status" value="1"/>
</dbReference>
<evidence type="ECO:0000256" key="13">
    <source>
        <dbReference type="ARBA" id="ARBA00034617"/>
    </source>
</evidence>
<dbReference type="OrthoDB" id="9810135at2"/>
<comment type="domain">
    <text evidence="15">The C-terminal domain has nuclease activity and interacts with RecD. It interacts with RecA, facilitating its loading onto ssDNA.</text>
</comment>
<sequence>MKAFNVLDRNLPLFGNKSISASAGTGKTFAIEHLALRFLIEKDLLLDRPYTLDELLIVTFTRAAAKELIIRCFRAIKEALFLVKAWLNDEDLNTPLDFLKQYKEEGKERLRQIKHYLEIAIQSKSEAAIYTIHGFCAKMLQEHAFDANIDNKGVIFDNFDRLGLDRLFNDFIYLNLNEKNISASQLNKLLTQREAREHLKNEILKLSEMPYEIAKNPPFFEYLQNFKNIRKNFLSRYKVTKENVISDLKAFFIEPSRKHDKRSLIYFSELLTHLFDETKEDSELFDQFIAESDTFEDFSIYAKKAEAHSIKKKPLYYPHLYEDLNETLSKTILEASQKERILLNLAFSFKSLLKKKTEGSEYFIPDALIEKMSLVAENPSFQETLRERFKSVIIDEFQDTDPRQWNLFKKLFISPGQKGPNLILVGDPKQSIYLFRSADIYTYLDAIGHIDKEHHYSLNCNYRSNKELVGAINRVFKADYAPDFFKLPRKESSFPYESNQADETRKIKPYQDDLKAFHICLAEVKKEDLPSLRHSKDNFFEEKYFFPFLASEIIRLHTQSLVPFKDMAILVHSHTQADTISSYLKERNIPCKIPKPKSQIDETLLEDLRSILEALHELKNESLAKSALTTTLLGFEAKDLKKMEDLLFQEDVYVYLTSLKKSLLEDELGIFFEKLFNFSIEGYPSPKDRLSKQVDGDTYFMHFQGLIEILLEEARKSRLTSYDLISLLKDPFFFADPELEKELQAYFEEGKDSVIIETIHSSKGLEYEIVFAAGLYRSSNKKEAIFPSYSEENGFTLKVRNQEDPSYLSYLDELEAEKTRQFYVALTRARERVYLPFPIYEKTTVDTPLDLWQQALKKGSLSGQEELSPLLNFLEASKNEISFQYLEKAPVIVSFEKPELKPLIFTEASLYPFKRKSTHSFTSISKALHDLKEPNFECASPVEKPLLPAGIETGILLHNILENVEAFNCRNLKEIIEKRSKGTSLYEYREEIERILESSFQAKLLNFTLKDIDLTKSIREMDFLHPTHRSSQEEEYLQGAIDLIFYHEEKYYILDWKTNWLGNKKEDYEKESLIAEIEKNRYDLQAKIYREALRKYLAIYEKKPFHEIFGGCFYLFLRGTVFGPESGVYFIPFKES</sequence>
<dbReference type="PROSITE" id="PS51217">
    <property type="entry name" value="UVRD_HELICASE_CTER"/>
    <property type="match status" value="1"/>
</dbReference>
<keyword evidence="5 15" id="KW-0378">Hydrolase</keyword>
<evidence type="ECO:0000256" key="4">
    <source>
        <dbReference type="ARBA" id="ARBA00022763"/>
    </source>
</evidence>
<evidence type="ECO:0000256" key="6">
    <source>
        <dbReference type="ARBA" id="ARBA00022806"/>
    </source>
</evidence>
<dbReference type="eggNOG" id="COG1074">
    <property type="taxonomic scope" value="Bacteria"/>
</dbReference>
<keyword evidence="3 15" id="KW-0547">Nucleotide-binding</keyword>
<comment type="caution">
    <text evidence="19">The sequence shown here is derived from an EMBL/GenBank/DDBJ whole genome shotgun (WGS) entry which is preliminary data.</text>
</comment>
<comment type="function">
    <text evidence="15">A helicase/nuclease that prepares dsDNA breaks (DSB) for recombinational DNA repair. Binds to DSBs and unwinds DNA via a highly rapid and processive ATP-dependent bidirectional helicase activity. Unwinds dsDNA until it encounters a Chi (crossover hotspot instigator) sequence from the 3' direction. Cuts ssDNA a few nucleotides 3' to the Chi site. The properties and activities of the enzyme are changed at Chi. The Chi-altered holoenzyme produces a long 3'-ssDNA overhang and facilitates RecA-binding to the ssDNA for homologous DNA recombination and repair. Holoenzyme degrades any linearized DNA that is unable to undergo homologous recombination. In the holoenzyme this subunit contributes ATPase, 3'-5' helicase, exonuclease activity and loads RecA onto ssDNA.</text>
</comment>
<dbReference type="Pfam" id="PF00580">
    <property type="entry name" value="UvrD-helicase"/>
    <property type="match status" value="1"/>
</dbReference>
<dbReference type="InterPro" id="IPR000212">
    <property type="entry name" value="DNA_helicase_UvrD/REP"/>
</dbReference>
<evidence type="ECO:0000256" key="15">
    <source>
        <dbReference type="HAMAP-Rule" id="MF_01485"/>
    </source>
</evidence>
<organism evidence="19 20">
    <name type="scientific">Candidatus Criblamydia sequanensis CRIB-18</name>
    <dbReference type="NCBI Taxonomy" id="1437425"/>
    <lineage>
        <taxon>Bacteria</taxon>
        <taxon>Pseudomonadati</taxon>
        <taxon>Chlamydiota</taxon>
        <taxon>Chlamydiia</taxon>
        <taxon>Parachlamydiales</taxon>
        <taxon>Candidatus Criblamydiaceae</taxon>
        <taxon>Candidatus Criblamydia</taxon>
    </lineage>
</organism>
<dbReference type="EMBL" id="CCEJ010000007">
    <property type="protein sequence ID" value="CDR34283.1"/>
    <property type="molecule type" value="Genomic_DNA"/>
</dbReference>
<comment type="catalytic activity">
    <reaction evidence="15">
        <text>Exonucleolytic cleavage (in the presence of ATP) in either 5'- to 3'- or 3'- to 5'-direction to yield 5'-phosphooligonucleotides.</text>
        <dbReference type="EC" id="3.1.11.5"/>
    </reaction>
</comment>
<dbReference type="STRING" id="1437425.CSEC_1469"/>
<dbReference type="RefSeq" id="WP_041017832.1">
    <property type="nucleotide sequence ID" value="NZ_CCEJ010000007.1"/>
</dbReference>
<dbReference type="GO" id="GO:0005524">
    <property type="term" value="F:ATP binding"/>
    <property type="evidence" value="ECO:0007669"/>
    <property type="project" value="UniProtKB-UniRule"/>
</dbReference>
<keyword evidence="9 15" id="KW-0460">Magnesium</keyword>
<dbReference type="SUPFAM" id="SSF52540">
    <property type="entry name" value="P-loop containing nucleoside triphosphate hydrolases"/>
    <property type="match status" value="1"/>
</dbReference>
<evidence type="ECO:0000256" key="16">
    <source>
        <dbReference type="PROSITE-ProRule" id="PRU00560"/>
    </source>
</evidence>
<feature type="binding site" evidence="15">
    <location>
        <position position="1055"/>
    </location>
    <ligand>
        <name>Mg(2+)</name>
        <dbReference type="ChEBI" id="CHEBI:18420"/>
    </ligand>
</feature>
<dbReference type="InterPro" id="IPR027417">
    <property type="entry name" value="P-loop_NTPase"/>
</dbReference>
<dbReference type="GO" id="GO:0003677">
    <property type="term" value="F:DNA binding"/>
    <property type="evidence" value="ECO:0007669"/>
    <property type="project" value="UniProtKB-UniRule"/>
</dbReference>
<dbReference type="GO" id="GO:0000724">
    <property type="term" value="P:double-strand break repair via homologous recombination"/>
    <property type="evidence" value="ECO:0007669"/>
    <property type="project" value="UniProtKB-UniRule"/>
</dbReference>
<keyword evidence="20" id="KW-1185">Reference proteome</keyword>
<dbReference type="InterPro" id="IPR011604">
    <property type="entry name" value="PDDEXK-like_dom_sf"/>
</dbReference>
<evidence type="ECO:0000256" key="9">
    <source>
        <dbReference type="ARBA" id="ARBA00022842"/>
    </source>
</evidence>
<dbReference type="GO" id="GO:0009338">
    <property type="term" value="C:exodeoxyribonuclease V complex"/>
    <property type="evidence" value="ECO:0007669"/>
    <property type="project" value="TreeGrafter"/>
</dbReference>
<dbReference type="PANTHER" id="PTHR11070">
    <property type="entry name" value="UVRD / RECB / PCRA DNA HELICASE FAMILY MEMBER"/>
    <property type="match status" value="1"/>
</dbReference>
<evidence type="ECO:0000256" key="14">
    <source>
        <dbReference type="ARBA" id="ARBA00048988"/>
    </source>
</evidence>
<dbReference type="GO" id="GO:0000287">
    <property type="term" value="F:magnesium ion binding"/>
    <property type="evidence" value="ECO:0007669"/>
    <property type="project" value="UniProtKB-UniRule"/>
</dbReference>
<keyword evidence="12 15" id="KW-0413">Isomerase</keyword>
<keyword evidence="10 15" id="KW-0238">DNA-binding</keyword>
<dbReference type="PANTHER" id="PTHR11070:SF23">
    <property type="entry name" value="RECBCD ENZYME SUBUNIT RECB"/>
    <property type="match status" value="1"/>
</dbReference>
<dbReference type="SUPFAM" id="SSF52980">
    <property type="entry name" value="Restriction endonuclease-like"/>
    <property type="match status" value="1"/>
</dbReference>
<feature type="region of interest" description="DNA-binding and helicase activity, interacts with RecC" evidence="15">
    <location>
        <begin position="1"/>
        <end position="906"/>
    </location>
</feature>
<feature type="binding site" evidence="15">
    <location>
        <position position="1042"/>
    </location>
    <ligand>
        <name>Mg(2+)</name>
        <dbReference type="ChEBI" id="CHEBI:18420"/>
    </ligand>
</feature>
<evidence type="ECO:0000256" key="2">
    <source>
        <dbReference type="ARBA" id="ARBA00022723"/>
    </source>
</evidence>
<feature type="active site" description="For nuclease activity" evidence="15">
    <location>
        <position position="1055"/>
    </location>
</feature>
<name>A0A090D2F2_9BACT</name>
<feature type="binding site" evidence="16">
    <location>
        <begin position="21"/>
        <end position="28"/>
    </location>
    <ligand>
        <name>ATP</name>
        <dbReference type="ChEBI" id="CHEBI:30616"/>
    </ligand>
</feature>
<keyword evidence="2 15" id="KW-0479">Metal-binding</keyword>
<evidence type="ECO:0000256" key="1">
    <source>
        <dbReference type="ARBA" id="ARBA00022722"/>
    </source>
</evidence>
<keyword evidence="6 15" id="KW-0347">Helicase</keyword>
<dbReference type="Gene3D" id="1.10.3170.10">
    <property type="entry name" value="Recbcd, chain B, domain 2"/>
    <property type="match status" value="1"/>
</dbReference>
<dbReference type="AlphaFoldDB" id="A0A090D2F2"/>
<keyword evidence="11 15" id="KW-0234">DNA repair</keyword>
<dbReference type="Pfam" id="PF13361">
    <property type="entry name" value="UvrD_C"/>
    <property type="match status" value="2"/>
</dbReference>
<evidence type="ECO:0000256" key="3">
    <source>
        <dbReference type="ARBA" id="ARBA00022741"/>
    </source>
</evidence>
<evidence type="ECO:0000313" key="20">
    <source>
        <dbReference type="Proteomes" id="UP000031552"/>
    </source>
</evidence>
<evidence type="ECO:0000256" key="7">
    <source>
        <dbReference type="ARBA" id="ARBA00022839"/>
    </source>
</evidence>
<feature type="binding site" evidence="15">
    <location>
        <position position="958"/>
    </location>
    <ligand>
        <name>Mg(2+)</name>
        <dbReference type="ChEBI" id="CHEBI:18420"/>
    </ligand>
</feature>
<dbReference type="InterPro" id="IPR014016">
    <property type="entry name" value="UvrD-like_ATP-bd"/>
</dbReference>
<reference evidence="19" key="2">
    <citation type="submission" date="2014-09" db="EMBL/GenBank/DDBJ databases">
        <title>Criblamydia sequanensis harbors a mega-plasmid encoding arsenite resistance.</title>
        <authorList>
            <person name="Bertelli C."/>
            <person name="Goesmann A."/>
            <person name="Greub G."/>
        </authorList>
    </citation>
    <scope>NUCLEOTIDE SEQUENCE [LARGE SCALE GENOMIC DNA]</scope>
    <source>
        <strain evidence="19">CRIB-18</strain>
    </source>
</reference>
<evidence type="ECO:0000313" key="19">
    <source>
        <dbReference type="EMBL" id="CDR34283.1"/>
    </source>
</evidence>
<dbReference type="GO" id="GO:0016887">
    <property type="term" value="F:ATP hydrolysis activity"/>
    <property type="evidence" value="ECO:0007669"/>
    <property type="project" value="RHEA"/>
</dbReference>
<dbReference type="GO" id="GO:0005829">
    <property type="term" value="C:cytosol"/>
    <property type="evidence" value="ECO:0007669"/>
    <property type="project" value="TreeGrafter"/>
</dbReference>
<keyword evidence="7 15" id="KW-0269">Exonuclease</keyword>
<comment type="catalytic activity">
    <reaction evidence="13 15">
        <text>Couples ATP hydrolysis with the unwinding of duplex DNA by translocating in the 3'-5' direction.</text>
        <dbReference type="EC" id="5.6.2.4"/>
    </reaction>
</comment>
<dbReference type="CDD" id="cd22352">
    <property type="entry name" value="RecB_C-like"/>
    <property type="match status" value="1"/>
</dbReference>
<keyword evidence="1 15" id="KW-0540">Nuclease</keyword>
<dbReference type="InterPro" id="IPR011335">
    <property type="entry name" value="Restrct_endonuc-II-like"/>
</dbReference>
<evidence type="ECO:0000256" key="12">
    <source>
        <dbReference type="ARBA" id="ARBA00023235"/>
    </source>
</evidence>
<proteinExistence type="inferred from homology"/>
<evidence type="ECO:0000259" key="17">
    <source>
        <dbReference type="PROSITE" id="PS51198"/>
    </source>
</evidence>
<gene>
    <name evidence="15 19" type="primary">recB</name>
    <name evidence="19" type="ORF">CSEC_1469</name>
</gene>
<evidence type="ECO:0000256" key="11">
    <source>
        <dbReference type="ARBA" id="ARBA00023204"/>
    </source>
</evidence>
<evidence type="ECO:0000256" key="5">
    <source>
        <dbReference type="ARBA" id="ARBA00022801"/>
    </source>
</evidence>
<comment type="similarity">
    <text evidence="15">Belongs to the helicase family. UvrD subfamily.</text>
</comment>
<accession>A0A090D2F2</accession>
<comment type="cofactor">
    <cofactor evidence="15">
        <name>Mg(2+)</name>
        <dbReference type="ChEBI" id="CHEBI:18420"/>
    </cofactor>
    <text evidence="15">Binds 1 Mg(2+) ion per subunit.</text>
</comment>
<protein>
    <recommendedName>
        <fullName evidence="15">RecBCD enzyme subunit RecB</fullName>
        <ecNumber evidence="15">3.1.11.5</ecNumber>
        <ecNumber evidence="15">5.6.2.4</ecNumber>
    </recommendedName>
    <alternativeName>
        <fullName evidence="15">DNA 3'-5' helicase subunit RecB</fullName>
    </alternativeName>
    <alternativeName>
        <fullName evidence="15">Exonuclease V subunit RecB</fullName>
        <shortName evidence="15">ExoV subunit RecB</shortName>
    </alternativeName>
    <alternativeName>
        <fullName evidence="15">Helicase/nuclease RecBCD subunit RecB</fullName>
    </alternativeName>
</protein>
<dbReference type="HAMAP" id="MF_01485">
    <property type="entry name" value="RecB"/>
    <property type="match status" value="1"/>
</dbReference>
<feature type="domain" description="UvrD-like helicase ATP-binding" evidence="17">
    <location>
        <begin position="1"/>
        <end position="465"/>
    </location>
</feature>
<dbReference type="GO" id="GO:0008854">
    <property type="term" value="F:exodeoxyribonuclease V activity"/>
    <property type="evidence" value="ECO:0007669"/>
    <property type="project" value="UniProtKB-EC"/>
</dbReference>
<evidence type="ECO:0000256" key="10">
    <source>
        <dbReference type="ARBA" id="ARBA00023125"/>
    </source>
</evidence>
<comment type="catalytic activity">
    <reaction evidence="14 15">
        <text>ATP + H2O = ADP + phosphate + H(+)</text>
        <dbReference type="Rhea" id="RHEA:13065"/>
        <dbReference type="ChEBI" id="CHEBI:15377"/>
        <dbReference type="ChEBI" id="CHEBI:15378"/>
        <dbReference type="ChEBI" id="CHEBI:30616"/>
        <dbReference type="ChEBI" id="CHEBI:43474"/>
        <dbReference type="ChEBI" id="CHEBI:456216"/>
        <dbReference type="EC" id="5.6.2.4"/>
    </reaction>
</comment>
<dbReference type="InterPro" id="IPR004586">
    <property type="entry name" value="RecB"/>
</dbReference>
<dbReference type="Gene3D" id="1.10.486.10">
    <property type="entry name" value="PCRA, domain 4"/>
    <property type="match status" value="1"/>
</dbReference>
<feature type="region of interest" description="Nuclease activity, interacts with RecD and RecA" evidence="15">
    <location>
        <begin position="920"/>
        <end position="1136"/>
    </location>
</feature>